<evidence type="ECO:0000256" key="1">
    <source>
        <dbReference type="SAM" id="MobiDB-lite"/>
    </source>
</evidence>
<keyword evidence="2" id="KW-0472">Membrane</keyword>
<feature type="region of interest" description="Disordered" evidence="1">
    <location>
        <begin position="282"/>
        <end position="316"/>
    </location>
</feature>
<evidence type="ECO:0000256" key="2">
    <source>
        <dbReference type="SAM" id="Phobius"/>
    </source>
</evidence>
<dbReference type="Proteomes" id="UP000216867">
    <property type="component" value="Unassembled WGS sequence"/>
</dbReference>
<dbReference type="EMBL" id="NCWY01000002">
    <property type="protein sequence ID" value="PAK96920.1"/>
    <property type="molecule type" value="Genomic_DNA"/>
</dbReference>
<feature type="transmembrane region" description="Helical" evidence="2">
    <location>
        <begin position="229"/>
        <end position="251"/>
    </location>
</feature>
<feature type="transmembrane region" description="Helical" evidence="2">
    <location>
        <begin position="172"/>
        <end position="194"/>
    </location>
</feature>
<feature type="transmembrane region" description="Helical" evidence="2">
    <location>
        <begin position="72"/>
        <end position="92"/>
    </location>
</feature>
<name>A0A269ZHG1_9MICO</name>
<dbReference type="AlphaFoldDB" id="A0A269ZHG1"/>
<keyword evidence="2" id="KW-1133">Transmembrane helix</keyword>
<sequence>MMRTPPPGPYRAPCQRNPPPARGAPMLPTSALAPQATYPEGVPTVPNLPPTAAPRRSGWSRLWSNLGRDSRLILPGLFISLAAFIVLIPLFALAVGTAVIWVGVLLLPVVLLAASGFADLSRARARQWGAPIAEVTRRPRGRGHSGWLGIAADSRRWVDLLFEAVFALPVRILTFSVAVTWFVSGLGALTYFVWGRFLPPDGSGLVDLIVAAWNQAPIVSYGFSAEATFQFAAGLVLLVTFPFVLHALALLEIGAVTAGLSPTGAVAGTPAVPAVHGAAGPAAARATESTDSPTSGPAFNPAVLPGAAAGKAQPVT</sequence>
<gene>
    <name evidence="4" type="ORF">B8X04_03185</name>
</gene>
<organism evidence="4 5">
    <name type="scientific">Brevibacterium casei</name>
    <dbReference type="NCBI Taxonomy" id="33889"/>
    <lineage>
        <taxon>Bacteria</taxon>
        <taxon>Bacillati</taxon>
        <taxon>Actinomycetota</taxon>
        <taxon>Actinomycetes</taxon>
        <taxon>Micrococcales</taxon>
        <taxon>Brevibacteriaceae</taxon>
        <taxon>Brevibacterium</taxon>
    </lineage>
</organism>
<dbReference type="InterPro" id="IPR025828">
    <property type="entry name" value="Put_sensor_dom"/>
</dbReference>
<feature type="transmembrane region" description="Helical" evidence="2">
    <location>
        <begin position="98"/>
        <end position="118"/>
    </location>
</feature>
<feature type="compositionally biased region" description="Pro residues" evidence="1">
    <location>
        <begin position="1"/>
        <end position="22"/>
    </location>
</feature>
<accession>A0A269ZHG1</accession>
<keyword evidence="2" id="KW-0812">Transmembrane</keyword>
<feature type="region of interest" description="Disordered" evidence="1">
    <location>
        <begin position="1"/>
        <end position="28"/>
    </location>
</feature>
<evidence type="ECO:0000313" key="4">
    <source>
        <dbReference type="EMBL" id="PAK96920.1"/>
    </source>
</evidence>
<comment type="caution">
    <text evidence="4">The sequence shown here is derived from an EMBL/GenBank/DDBJ whole genome shotgun (WGS) entry which is preliminary data.</text>
</comment>
<reference evidence="4 5" key="1">
    <citation type="submission" date="2017-04" db="EMBL/GenBank/DDBJ databases">
        <title>Kefir bacterial isolates.</title>
        <authorList>
            <person name="Kim Y."/>
            <person name="Blasche S."/>
            <person name="Patil K.R."/>
        </authorList>
    </citation>
    <scope>NUCLEOTIDE SEQUENCE [LARGE SCALE GENOMIC DNA]</scope>
    <source>
        <strain evidence="4 5">OG2</strain>
    </source>
</reference>
<evidence type="ECO:0000259" key="3">
    <source>
        <dbReference type="Pfam" id="PF13796"/>
    </source>
</evidence>
<protein>
    <recommendedName>
        <fullName evidence="3">Putative sensor domain-containing protein</fullName>
    </recommendedName>
</protein>
<evidence type="ECO:0000313" key="5">
    <source>
        <dbReference type="Proteomes" id="UP000216867"/>
    </source>
</evidence>
<feature type="domain" description="Putative sensor" evidence="3">
    <location>
        <begin position="74"/>
        <end position="252"/>
    </location>
</feature>
<proteinExistence type="predicted"/>
<dbReference type="Pfam" id="PF13796">
    <property type="entry name" value="Sensor"/>
    <property type="match status" value="1"/>
</dbReference>